<comment type="similarity">
    <text evidence="1">Belongs to the short-chain dehydrogenases/reductases (SDR) family.</text>
</comment>
<dbReference type="CDD" id="cd05233">
    <property type="entry name" value="SDR_c"/>
    <property type="match status" value="1"/>
</dbReference>
<dbReference type="GO" id="GO:0016491">
    <property type="term" value="F:oxidoreductase activity"/>
    <property type="evidence" value="ECO:0007669"/>
    <property type="project" value="UniProtKB-KW"/>
</dbReference>
<dbReference type="SUPFAM" id="SSF51735">
    <property type="entry name" value="NAD(P)-binding Rossmann-fold domains"/>
    <property type="match status" value="1"/>
</dbReference>
<protein>
    <recommendedName>
        <fullName evidence="6">Glucose 1-dehydrogenase</fullName>
    </recommendedName>
</protein>
<dbReference type="EMBL" id="PDNB01000141">
    <property type="protein sequence ID" value="PGH03984.1"/>
    <property type="molecule type" value="Genomic_DNA"/>
</dbReference>
<dbReference type="STRING" id="1447875.A0A2B7WX83"/>
<comment type="caution">
    <text evidence="4">The sequence shown here is derived from an EMBL/GenBank/DDBJ whole genome shotgun (WGS) entry which is preliminary data.</text>
</comment>
<name>A0A2B7WX83_9EURO</name>
<dbReference type="InterPro" id="IPR036291">
    <property type="entry name" value="NAD(P)-bd_dom_sf"/>
</dbReference>
<evidence type="ECO:0008006" key="6">
    <source>
        <dbReference type="Google" id="ProtNLM"/>
    </source>
</evidence>
<gene>
    <name evidence="4" type="ORF">AJ79_07216</name>
</gene>
<dbReference type="Gene3D" id="3.40.50.720">
    <property type="entry name" value="NAD(P)-binding Rossmann-like Domain"/>
    <property type="match status" value="1"/>
</dbReference>
<dbReference type="PANTHER" id="PTHR24321">
    <property type="entry name" value="DEHYDROGENASES, SHORT CHAIN"/>
    <property type="match status" value="1"/>
</dbReference>
<sequence length="253" mass="27080">MAPGRLQNKTAFVTGGAAGIGFGIATNFLEQGANLFVIDLSQFNLDQARAALNERGFDESRFVLHQADAADEQSVIDSIEACWERFGAMDISILNAGIGGKQAPIIEQSLENYDNVMRVNARGPFIGLKESAKKMVAMKRPGSIVLTCSTMGLCSAPTLACYSMSKFAVRTLTVTASQELTQYGIRVNAVCPGAVDTSILDHFPQAREVAALSTIGRMAQPDEIAKVFLFLASDEASFVTGSCYKVDGGQVNY</sequence>
<dbReference type="Proteomes" id="UP000223968">
    <property type="component" value="Unassembled WGS sequence"/>
</dbReference>
<keyword evidence="5" id="KW-1185">Reference proteome</keyword>
<dbReference type="PROSITE" id="PS00061">
    <property type="entry name" value="ADH_SHORT"/>
    <property type="match status" value="1"/>
</dbReference>
<dbReference type="OrthoDB" id="1669814at2759"/>
<evidence type="ECO:0000256" key="2">
    <source>
        <dbReference type="ARBA" id="ARBA00022857"/>
    </source>
</evidence>
<keyword evidence="3" id="KW-0560">Oxidoreductase</keyword>
<dbReference type="PANTHER" id="PTHR24321:SF8">
    <property type="entry name" value="ESTRADIOL 17-BETA-DEHYDROGENASE 8-RELATED"/>
    <property type="match status" value="1"/>
</dbReference>
<keyword evidence="2" id="KW-0521">NADP</keyword>
<dbReference type="PRINTS" id="PR00081">
    <property type="entry name" value="GDHRDH"/>
</dbReference>
<evidence type="ECO:0000256" key="1">
    <source>
        <dbReference type="ARBA" id="ARBA00006484"/>
    </source>
</evidence>
<reference evidence="4 5" key="1">
    <citation type="submission" date="2017-10" db="EMBL/GenBank/DDBJ databases">
        <title>Comparative genomics in systemic dimorphic fungi from Ajellomycetaceae.</title>
        <authorList>
            <person name="Munoz J.F."/>
            <person name="Mcewen J.G."/>
            <person name="Clay O.K."/>
            <person name="Cuomo C.A."/>
        </authorList>
    </citation>
    <scope>NUCLEOTIDE SEQUENCE [LARGE SCALE GENOMIC DNA]</scope>
    <source>
        <strain evidence="4 5">UAMH5409</strain>
    </source>
</reference>
<dbReference type="InterPro" id="IPR020904">
    <property type="entry name" value="Sc_DH/Rdtase_CS"/>
</dbReference>
<evidence type="ECO:0000313" key="5">
    <source>
        <dbReference type="Proteomes" id="UP000223968"/>
    </source>
</evidence>
<dbReference type="AlphaFoldDB" id="A0A2B7WX83"/>
<proteinExistence type="inferred from homology"/>
<accession>A0A2B7WX83</accession>
<evidence type="ECO:0000256" key="3">
    <source>
        <dbReference type="ARBA" id="ARBA00023002"/>
    </source>
</evidence>
<evidence type="ECO:0000313" key="4">
    <source>
        <dbReference type="EMBL" id="PGH03984.1"/>
    </source>
</evidence>
<dbReference type="FunFam" id="3.40.50.720:FF:000084">
    <property type="entry name" value="Short-chain dehydrogenase reductase"/>
    <property type="match status" value="1"/>
</dbReference>
<dbReference type="InterPro" id="IPR002347">
    <property type="entry name" value="SDR_fam"/>
</dbReference>
<dbReference type="Pfam" id="PF13561">
    <property type="entry name" value="adh_short_C2"/>
    <property type="match status" value="1"/>
</dbReference>
<organism evidence="4 5">
    <name type="scientific">Helicocarpus griseus UAMH5409</name>
    <dbReference type="NCBI Taxonomy" id="1447875"/>
    <lineage>
        <taxon>Eukaryota</taxon>
        <taxon>Fungi</taxon>
        <taxon>Dikarya</taxon>
        <taxon>Ascomycota</taxon>
        <taxon>Pezizomycotina</taxon>
        <taxon>Eurotiomycetes</taxon>
        <taxon>Eurotiomycetidae</taxon>
        <taxon>Onygenales</taxon>
        <taxon>Ajellomycetaceae</taxon>
        <taxon>Helicocarpus</taxon>
    </lineage>
</organism>